<name>A0ABY6DDM6_9RHOB</name>
<dbReference type="RefSeq" id="WP_263048596.1">
    <property type="nucleotide sequence ID" value="NZ_CP106738.1"/>
</dbReference>
<accession>A0ABY6DDM6</accession>
<evidence type="ECO:0000313" key="2">
    <source>
        <dbReference type="EMBL" id="UXX84266.1"/>
    </source>
</evidence>
<evidence type="ECO:0000313" key="3">
    <source>
        <dbReference type="Proteomes" id="UP001064087"/>
    </source>
</evidence>
<keyword evidence="3" id="KW-1185">Reference proteome</keyword>
<proteinExistence type="predicted"/>
<protein>
    <submittedName>
        <fullName evidence="2">Uncharacterized protein</fullName>
    </submittedName>
</protein>
<dbReference type="EMBL" id="CP106738">
    <property type="protein sequence ID" value="UXX84266.1"/>
    <property type="molecule type" value="Genomic_DNA"/>
</dbReference>
<sequence length="411" mass="45341">MSDPDTDHPTDRLTHLLDGFDRVLATSGREVMISFRLSAAQTFSYGVTTDRIGLRLSRRPDLRAYVERWLRALSAPGLLRDFGLSRAPKDRLLEGNYFDVQDLAIHGVPQHTCESFDADATDPDWVQPTAGSILPEDMAGPAPPGFDLLDGREVLDSDPVSGRVILSYDSGSGRDDDDCWERRGFEVLEPNGTCVLTTGATGRGRGFAGAWMWFIPGADGMQARISTSDGGDDDVVHLPPPAQTLWSGLAGSAIADLPRPGGPTDDAIRFAQQRGHRYLLDEHLRTFRLSRGAAGANLIPPNAPNPVRAADDDTTLSLYLHLTLRDLPRLTQTHDGFAMRFNRTSDWPEFRNRIADWINALAPGPVRIDRSRRIRGGNAFSVAHLHLFTANPWCTQVYDADQADHRDLLLI</sequence>
<organism evidence="2 3">
    <name type="scientific">Roseovarius pelagicus</name>
    <dbReference type="NCBI Taxonomy" id="2980108"/>
    <lineage>
        <taxon>Bacteria</taxon>
        <taxon>Pseudomonadati</taxon>
        <taxon>Pseudomonadota</taxon>
        <taxon>Alphaproteobacteria</taxon>
        <taxon>Rhodobacterales</taxon>
        <taxon>Roseobacteraceae</taxon>
        <taxon>Roseovarius</taxon>
    </lineage>
</organism>
<evidence type="ECO:0000256" key="1">
    <source>
        <dbReference type="SAM" id="MobiDB-lite"/>
    </source>
</evidence>
<dbReference type="Proteomes" id="UP001064087">
    <property type="component" value="Chromosome"/>
</dbReference>
<feature type="region of interest" description="Disordered" evidence="1">
    <location>
        <begin position="117"/>
        <end position="142"/>
    </location>
</feature>
<reference evidence="2" key="1">
    <citation type="submission" date="2022-10" db="EMBL/GenBank/DDBJ databases">
        <title>Roseovarius pelagicus sp. nov., isolated from Arctic seawater.</title>
        <authorList>
            <person name="Hong Y.W."/>
            <person name="Hwang C.Y."/>
        </authorList>
    </citation>
    <scope>NUCLEOTIDE SEQUENCE</scope>
    <source>
        <strain evidence="2">HL-MP18</strain>
    </source>
</reference>
<gene>
    <name evidence="2" type="ORF">N7U68_06335</name>
</gene>